<dbReference type="EC" id="1.13.11.24" evidence="7"/>
<evidence type="ECO:0000256" key="1">
    <source>
        <dbReference type="ARBA" id="ARBA00008416"/>
    </source>
</evidence>
<accession>A0A1X6ZRI7</accession>
<dbReference type="InterPro" id="IPR003829">
    <property type="entry name" value="Pirin_N_dom"/>
</dbReference>
<proteinExistence type="inferred from homology"/>
<evidence type="ECO:0000313" key="7">
    <source>
        <dbReference type="EMBL" id="SLN57507.1"/>
    </source>
</evidence>
<keyword evidence="7" id="KW-0223">Dioxygenase</keyword>
<dbReference type="Proteomes" id="UP000193963">
    <property type="component" value="Unassembled WGS sequence"/>
</dbReference>
<sequence length="330" mass="35929">MSWNPDALLTDPDLIAASALETLIIPRSRDIGGFEVRRALPAPRRQMVGPFIFFDQMGPAELLAGDRIDVRPHPHIGLGTVTYLFEGSFRHRDSIGSDQVIVPGDVNWMVAGRGVSHSERSPSVEAGGTIHGVQTWIALPEAEETRAPLFEHFAKAALPELEAEGIQARLILGDAFGESAPAQLFSESFYLDVTLAPGARFPLPDDHEDRGVHVTHGAVEVAGERFEPGRMMVFRPGDAITLRAGPEGARFLALGGATLPGPRYIWWNFVASDPDRIEAAKLDWRRGTWGQGLFDLPVDDREEFIPTPEDGPGRLLPMRAGARKPGGQPG</sequence>
<feature type="binding site" evidence="2">
    <location>
        <position position="119"/>
    </location>
    <ligand>
        <name>Fe cation</name>
        <dbReference type="ChEBI" id="CHEBI:24875"/>
    </ligand>
</feature>
<name>A0A1X6ZRI7_9RHOB</name>
<dbReference type="InterPro" id="IPR008778">
    <property type="entry name" value="Pirin_C_dom"/>
</dbReference>
<evidence type="ECO:0000256" key="4">
    <source>
        <dbReference type="SAM" id="MobiDB-lite"/>
    </source>
</evidence>
<dbReference type="InterPro" id="IPR011051">
    <property type="entry name" value="RmlC_Cupin_sf"/>
</dbReference>
<gene>
    <name evidence="7" type="primary">yhhW</name>
    <name evidence="7" type="ORF">PSM7751_02889</name>
</gene>
<keyword evidence="2" id="KW-0408">Iron</keyword>
<dbReference type="InterPro" id="IPR012093">
    <property type="entry name" value="Pirin"/>
</dbReference>
<feature type="region of interest" description="Disordered" evidence="4">
    <location>
        <begin position="305"/>
        <end position="330"/>
    </location>
</feature>
<dbReference type="Gene3D" id="2.60.120.10">
    <property type="entry name" value="Jelly Rolls"/>
    <property type="match status" value="2"/>
</dbReference>
<evidence type="ECO:0000256" key="2">
    <source>
        <dbReference type="PIRSR" id="PIRSR006232-1"/>
    </source>
</evidence>
<protein>
    <submittedName>
        <fullName evidence="7">Quercetin 2,3-dioxygenase</fullName>
        <ecNumber evidence="7">1.13.11.24</ecNumber>
    </submittedName>
</protein>
<dbReference type="PIRSF" id="PIRSF006232">
    <property type="entry name" value="Pirin"/>
    <property type="match status" value="1"/>
</dbReference>
<keyword evidence="8" id="KW-1185">Reference proteome</keyword>
<keyword evidence="7" id="KW-0560">Oxidoreductase</keyword>
<dbReference type="AlphaFoldDB" id="A0A1X6ZRI7"/>
<feature type="domain" description="Pirin N-terminal" evidence="5">
    <location>
        <begin position="34"/>
        <end position="137"/>
    </location>
</feature>
<dbReference type="Pfam" id="PF02678">
    <property type="entry name" value="Pirin"/>
    <property type="match status" value="1"/>
</dbReference>
<dbReference type="PANTHER" id="PTHR13903">
    <property type="entry name" value="PIRIN-RELATED"/>
    <property type="match status" value="1"/>
</dbReference>
<evidence type="ECO:0000259" key="6">
    <source>
        <dbReference type="Pfam" id="PF05726"/>
    </source>
</evidence>
<dbReference type="CDD" id="cd02909">
    <property type="entry name" value="cupin_pirin_N"/>
    <property type="match status" value="1"/>
</dbReference>
<dbReference type="SUPFAM" id="SSF51182">
    <property type="entry name" value="RmlC-like cupins"/>
    <property type="match status" value="1"/>
</dbReference>
<dbReference type="GO" id="GO:0008127">
    <property type="term" value="F:quercetin 2,3-dioxygenase activity"/>
    <property type="evidence" value="ECO:0007669"/>
    <property type="project" value="UniProtKB-EC"/>
</dbReference>
<feature type="binding site" evidence="2">
    <location>
        <position position="75"/>
    </location>
    <ligand>
        <name>Fe cation</name>
        <dbReference type="ChEBI" id="CHEBI:24875"/>
    </ligand>
</feature>
<dbReference type="InterPro" id="IPR014710">
    <property type="entry name" value="RmlC-like_jellyroll"/>
</dbReference>
<dbReference type="PANTHER" id="PTHR13903:SF8">
    <property type="entry name" value="PIRIN"/>
    <property type="match status" value="1"/>
</dbReference>
<evidence type="ECO:0000259" key="5">
    <source>
        <dbReference type="Pfam" id="PF02678"/>
    </source>
</evidence>
<dbReference type="RefSeq" id="WP_085888908.1">
    <property type="nucleotide sequence ID" value="NZ_FWFN01000005.1"/>
</dbReference>
<dbReference type="EMBL" id="FWFN01000005">
    <property type="protein sequence ID" value="SLN57507.1"/>
    <property type="molecule type" value="Genomic_DNA"/>
</dbReference>
<dbReference type="Pfam" id="PF05726">
    <property type="entry name" value="Pirin_C"/>
    <property type="match status" value="1"/>
</dbReference>
<comment type="cofactor">
    <cofactor evidence="2">
        <name>Fe cation</name>
        <dbReference type="ChEBI" id="CHEBI:24875"/>
    </cofactor>
    <text evidence="2">Binds 1 Fe cation per subunit.</text>
</comment>
<feature type="domain" description="Pirin C-terminal" evidence="6">
    <location>
        <begin position="190"/>
        <end position="289"/>
    </location>
</feature>
<reference evidence="8" key="1">
    <citation type="submission" date="2017-03" db="EMBL/GenBank/DDBJ databases">
        <authorList>
            <person name="Rodrigo-Torres L."/>
            <person name="Arahal R.D."/>
            <person name="Lucena T."/>
        </authorList>
    </citation>
    <scope>NUCLEOTIDE SEQUENCE [LARGE SCALE GENOMIC DNA]</scope>
    <source>
        <strain evidence="8">CECT 7751</strain>
    </source>
</reference>
<dbReference type="GO" id="GO:0046872">
    <property type="term" value="F:metal ion binding"/>
    <property type="evidence" value="ECO:0007669"/>
    <property type="project" value="UniProtKB-KW"/>
</dbReference>
<dbReference type="CDD" id="cd02247">
    <property type="entry name" value="cupin_pirin_C"/>
    <property type="match status" value="1"/>
</dbReference>
<organism evidence="7 8">
    <name type="scientific">Pseudooceanicola marinus</name>
    <dbReference type="NCBI Taxonomy" id="396013"/>
    <lineage>
        <taxon>Bacteria</taxon>
        <taxon>Pseudomonadati</taxon>
        <taxon>Pseudomonadota</taxon>
        <taxon>Alphaproteobacteria</taxon>
        <taxon>Rhodobacterales</taxon>
        <taxon>Paracoccaceae</taxon>
        <taxon>Pseudooceanicola</taxon>
    </lineage>
</organism>
<evidence type="ECO:0000313" key="8">
    <source>
        <dbReference type="Proteomes" id="UP000193963"/>
    </source>
</evidence>
<feature type="binding site" evidence="2">
    <location>
        <position position="117"/>
    </location>
    <ligand>
        <name>Fe cation</name>
        <dbReference type="ChEBI" id="CHEBI:24875"/>
    </ligand>
</feature>
<evidence type="ECO:0000256" key="3">
    <source>
        <dbReference type="RuleBase" id="RU003457"/>
    </source>
</evidence>
<keyword evidence="2" id="KW-0479">Metal-binding</keyword>
<comment type="similarity">
    <text evidence="1 3">Belongs to the pirin family.</text>
</comment>
<feature type="binding site" evidence="2">
    <location>
        <position position="73"/>
    </location>
    <ligand>
        <name>Fe cation</name>
        <dbReference type="ChEBI" id="CHEBI:24875"/>
    </ligand>
</feature>
<dbReference type="OrthoDB" id="9780903at2"/>